<keyword evidence="1" id="KW-0433">Leucine-rich repeat</keyword>
<evidence type="ECO:0000259" key="6">
    <source>
        <dbReference type="PROSITE" id="PS50835"/>
    </source>
</evidence>
<feature type="signal peptide" evidence="5">
    <location>
        <begin position="1"/>
        <end position="17"/>
    </location>
</feature>
<name>A0A4V3SGD5_OPIFE</name>
<proteinExistence type="predicted"/>
<evidence type="ECO:0000313" key="8">
    <source>
        <dbReference type="Proteomes" id="UP000308267"/>
    </source>
</evidence>
<evidence type="ECO:0000256" key="1">
    <source>
        <dbReference type="ARBA" id="ARBA00022614"/>
    </source>
</evidence>
<evidence type="ECO:0000256" key="2">
    <source>
        <dbReference type="ARBA" id="ARBA00022729"/>
    </source>
</evidence>
<comment type="caution">
    <text evidence="7">The sequence shown here is derived from an EMBL/GenBank/DDBJ whole genome shotgun (WGS) entry which is preliminary data.</text>
</comment>
<feature type="domain" description="Ig-like" evidence="6">
    <location>
        <begin position="311"/>
        <end position="429"/>
    </location>
</feature>
<dbReference type="PROSITE" id="PS50835">
    <property type="entry name" value="IG_LIKE"/>
    <property type="match status" value="1"/>
</dbReference>
<feature type="chain" id="PRO_5020610168" description="Ig-like domain-containing protein" evidence="5">
    <location>
        <begin position="18"/>
        <end position="884"/>
    </location>
</feature>
<dbReference type="OrthoDB" id="8948968at2759"/>
<dbReference type="InterPro" id="IPR032675">
    <property type="entry name" value="LRR_dom_sf"/>
</dbReference>
<dbReference type="SMART" id="SM00369">
    <property type="entry name" value="LRR_TYP"/>
    <property type="match status" value="2"/>
</dbReference>
<accession>A0A4V3SGD5</accession>
<dbReference type="STRING" id="147828.A0A4V3SGD5"/>
<gene>
    <name evidence="7" type="ORF">CRM22_002386</name>
</gene>
<feature type="compositionally biased region" description="Polar residues" evidence="4">
    <location>
        <begin position="855"/>
        <end position="884"/>
    </location>
</feature>
<dbReference type="EMBL" id="SJOL01004217">
    <property type="protein sequence ID" value="TGZ71914.1"/>
    <property type="molecule type" value="Genomic_DNA"/>
</dbReference>
<evidence type="ECO:0000313" key="7">
    <source>
        <dbReference type="EMBL" id="TGZ71914.1"/>
    </source>
</evidence>
<dbReference type="Pfam" id="PF13855">
    <property type="entry name" value="LRR_8"/>
    <property type="match status" value="1"/>
</dbReference>
<reference evidence="7 8" key="1">
    <citation type="journal article" date="2019" name="BMC Genomics">
        <title>New insights from Opisthorchis felineus genome: update on genomics of the epidemiologically important liver flukes.</title>
        <authorList>
            <person name="Ershov N.I."/>
            <person name="Mordvinov V.A."/>
            <person name="Prokhortchouk E.B."/>
            <person name="Pakharukova M.Y."/>
            <person name="Gunbin K.V."/>
            <person name="Ustyantsev K."/>
            <person name="Genaev M.A."/>
            <person name="Blinov A.G."/>
            <person name="Mazur A."/>
            <person name="Boulygina E."/>
            <person name="Tsygankova S."/>
            <person name="Khrameeva E."/>
            <person name="Chekanov N."/>
            <person name="Fan G."/>
            <person name="Xiao A."/>
            <person name="Zhang H."/>
            <person name="Xu X."/>
            <person name="Yang H."/>
            <person name="Solovyev V."/>
            <person name="Lee S.M."/>
            <person name="Liu X."/>
            <person name="Afonnikov D.A."/>
            <person name="Skryabin K.G."/>
        </authorList>
    </citation>
    <scope>NUCLEOTIDE SEQUENCE [LARGE SCALE GENOMIC DNA]</scope>
    <source>
        <strain evidence="7">AK-0245</strain>
        <tissue evidence="7">Whole organism</tissue>
    </source>
</reference>
<dbReference type="InterPro" id="IPR003591">
    <property type="entry name" value="Leu-rich_rpt_typical-subtyp"/>
</dbReference>
<dbReference type="Gene3D" id="3.80.10.10">
    <property type="entry name" value="Ribonuclease Inhibitor"/>
    <property type="match status" value="2"/>
</dbReference>
<dbReference type="Proteomes" id="UP000308267">
    <property type="component" value="Unassembled WGS sequence"/>
</dbReference>
<dbReference type="InterPro" id="IPR001611">
    <property type="entry name" value="Leu-rich_rpt"/>
</dbReference>
<sequence length="884" mass="97609">MASILSVLLTITTMVFGHNRVTVSACMQLTENERPVLFCQSSVPQLPLDSQQIPPDLAKVRILGISQSGTQHNGHLTAFNLTGLETLTYLEISNFNLVQIHPDTFKAMRQLRVLDLSRNRITLIQPGAFSGLHLNLLALTDNSGLVLGRGAFRGSEVNNLAARNCKLQEVDYETIAEAKPKQLGLSHNQITWLDPRFERLIRPWTSSAESSPVNLDDWGSIDLTDNPLSCNCQLFWLSRLLEEQLYAHQHETTNKMDNRAKIKPDPLTTTIERPSTSGTKRMYQLNLTCGSPPELLGKPLPQSWRLYCPNPKIVGIDISLLTNQADHAQLTCIGQGQPAPSLAWTYRINGHKLQKTLDAVTQHTPNQRPSYYSHSERRMYGTVETSNPTRLFERSIALNVSLKEPVAKNFTCTVWNDDSPRARSPGHVFDAIDRLGSNGMQVPSQDISEVMSNLRVHEVVVRIHGPSKFSPITVIDSYTVQDTSVAVTVHNRSTSELIPVGAESTLGVSTTAGAYEYLFTERFSLLQLLGAVFGTFIVTLALLYSVTHFLHCFCQFPQFPVKDFHRSSQNSKTKKGWFNLSTNKEAVTLLNSGHSHTVTERSILHDTNFSKTLNCDSAFSLLTSGTNGLNTTPGPSTIPVRRHPIPQALLLTNVPAPPVDRNSVTPPPNPAYWPMPEYTYSGTGSHEYDVPRPLEPLVGNASMLRPTVPNGATIFPGSAQSFLSLSVPSTVNGSDSILKHNPVVMQPTDTLPTMHNPWLPNIHPGSALNSIFSWGQAGGTGTVGLQAVQERQLPSVSYTQYPSSQSIVYTGDYPTYLQTRPYPHHQQQIQPLLEMMTNSHRFSGVAGRPDDHGTSRNFAQTQETFPTTESHTAETNSSRTGSTS</sequence>
<feature type="region of interest" description="Disordered" evidence="4">
    <location>
        <begin position="842"/>
        <end position="884"/>
    </location>
</feature>
<evidence type="ECO:0000256" key="3">
    <source>
        <dbReference type="ARBA" id="ARBA00022737"/>
    </source>
</evidence>
<keyword evidence="8" id="KW-1185">Reference proteome</keyword>
<dbReference type="AlphaFoldDB" id="A0A4V3SGD5"/>
<keyword evidence="2 5" id="KW-0732">Signal</keyword>
<dbReference type="PANTHER" id="PTHR24366:SF96">
    <property type="entry name" value="LEUCINE RICH REPEAT CONTAINING 53"/>
    <property type="match status" value="1"/>
</dbReference>
<dbReference type="PROSITE" id="PS51450">
    <property type="entry name" value="LRR"/>
    <property type="match status" value="1"/>
</dbReference>
<evidence type="ECO:0000256" key="5">
    <source>
        <dbReference type="SAM" id="SignalP"/>
    </source>
</evidence>
<evidence type="ECO:0000256" key="4">
    <source>
        <dbReference type="SAM" id="MobiDB-lite"/>
    </source>
</evidence>
<dbReference type="SUPFAM" id="SSF52058">
    <property type="entry name" value="L domain-like"/>
    <property type="match status" value="1"/>
</dbReference>
<keyword evidence="3" id="KW-0677">Repeat</keyword>
<protein>
    <recommendedName>
        <fullName evidence="6">Ig-like domain-containing protein</fullName>
    </recommendedName>
</protein>
<dbReference type="InterPro" id="IPR007110">
    <property type="entry name" value="Ig-like_dom"/>
</dbReference>
<organism evidence="7 8">
    <name type="scientific">Opisthorchis felineus</name>
    <dbReference type="NCBI Taxonomy" id="147828"/>
    <lineage>
        <taxon>Eukaryota</taxon>
        <taxon>Metazoa</taxon>
        <taxon>Spiralia</taxon>
        <taxon>Lophotrochozoa</taxon>
        <taxon>Platyhelminthes</taxon>
        <taxon>Trematoda</taxon>
        <taxon>Digenea</taxon>
        <taxon>Opisthorchiida</taxon>
        <taxon>Opisthorchiata</taxon>
        <taxon>Opisthorchiidae</taxon>
        <taxon>Opisthorchis</taxon>
    </lineage>
</organism>
<dbReference type="PANTHER" id="PTHR24366">
    <property type="entry name" value="IG(IMMUNOGLOBULIN) AND LRR(LEUCINE RICH REPEAT) DOMAINS"/>
    <property type="match status" value="1"/>
</dbReference>